<evidence type="ECO:0000256" key="3">
    <source>
        <dbReference type="ARBA" id="ARBA00022553"/>
    </source>
</evidence>
<sequence>MGRLLSFTFTSIVLLLGIKLASLAQSPERVIPAQMQQTLSKAKQLIDLSRNDSSIYYLSPLLQQLEEQKLTHTSFFLDVTLNLGIAYANDNRNVQAMRILNAVKEKSRLKGQWRIHAEACLGLAQLHQKLQRPNQAKTNLGDARMAIVQHGLNATYPALAIRSASWHYNFGYPDSVRYFALEAIKTAEAFKLPFLVADGHTLMGFYEEEGQPQTAIKHHEQSAGILRRMHNYKRLSEECLHIAGLYLKLVDHHKARLYVDSSIVTAYQSIAAGDEKNATLHEAYLNKGGIYKQLGRLDSAYFYSNRGWSQKVLFMELQDHDRAVEVDGKYKDEQRTQQLKIQEQLLVLERQRFRGALIMVCITLFFTSILVYYYLRLRKANRITRQQSKTILETNQKLSHSLEQQIMLQGEIHHRVKNNLQVIISLLELQKEDIKDENTRNGLEAMSSRIYAIAAVHDVLYQGQEGQLVDFLNYTKKLCSHLQQAMAREDSTFQLKIPEQFFNLDTLIPLGIMLNELITNSFKYGRQKGRPALIDIQLKSEQNGFYLFYKDNGPGFPSGHLKGREGGLGAYLIRSMARQLKGQVESQNEGGASYTIFFQEKNAANLEAV</sequence>
<dbReference type="OrthoDB" id="1523170at2"/>
<dbReference type="Gene3D" id="1.25.40.10">
    <property type="entry name" value="Tetratricopeptide repeat domain"/>
    <property type="match status" value="1"/>
</dbReference>
<dbReference type="HOGENOM" id="CLU_489833_0_0_10"/>
<dbReference type="eggNOG" id="COG3920">
    <property type="taxonomic scope" value="Bacteria"/>
</dbReference>
<evidence type="ECO:0000259" key="9">
    <source>
        <dbReference type="SMART" id="SM00387"/>
    </source>
</evidence>
<keyword evidence="4" id="KW-0808">Transferase</keyword>
<evidence type="ECO:0000256" key="8">
    <source>
        <dbReference type="SAM" id="Phobius"/>
    </source>
</evidence>
<evidence type="ECO:0000256" key="1">
    <source>
        <dbReference type="ARBA" id="ARBA00000085"/>
    </source>
</evidence>
<evidence type="ECO:0000313" key="10">
    <source>
        <dbReference type="EMBL" id="AEE53408.1"/>
    </source>
</evidence>
<reference key="2">
    <citation type="submission" date="2011-04" db="EMBL/GenBank/DDBJ databases">
        <title>Complete sequence of chromosome of Haliscomenobacter hydrossis DSM 1100.</title>
        <authorList>
            <consortium name="US DOE Joint Genome Institute (JGI-PGF)"/>
            <person name="Lucas S."/>
            <person name="Han J."/>
            <person name="Lapidus A."/>
            <person name="Bruce D."/>
            <person name="Goodwin L."/>
            <person name="Pitluck S."/>
            <person name="Peters L."/>
            <person name="Kyrpides N."/>
            <person name="Mavromatis K."/>
            <person name="Ivanova N."/>
            <person name="Ovchinnikova G."/>
            <person name="Pagani I."/>
            <person name="Daligault H."/>
            <person name="Detter J.C."/>
            <person name="Han C."/>
            <person name="Land M."/>
            <person name="Hauser L."/>
            <person name="Markowitz V."/>
            <person name="Cheng J.-F."/>
            <person name="Hugenholtz P."/>
            <person name="Woyke T."/>
            <person name="Wu D."/>
            <person name="Verbarg S."/>
            <person name="Frueling A."/>
            <person name="Brambilla E."/>
            <person name="Klenk H.-P."/>
            <person name="Eisen J.A."/>
        </authorList>
    </citation>
    <scope>NUCLEOTIDE SEQUENCE</scope>
    <source>
        <strain>DSM 1100</strain>
    </source>
</reference>
<proteinExistence type="predicted"/>
<dbReference type="Proteomes" id="UP000008461">
    <property type="component" value="Chromosome"/>
</dbReference>
<reference evidence="10 11" key="1">
    <citation type="journal article" date="2011" name="Stand. Genomic Sci.">
        <title>Complete genome sequence of Haliscomenobacter hydrossis type strain (O).</title>
        <authorList>
            <consortium name="US DOE Joint Genome Institute (JGI-PGF)"/>
            <person name="Daligault H."/>
            <person name="Lapidus A."/>
            <person name="Zeytun A."/>
            <person name="Nolan M."/>
            <person name="Lucas S."/>
            <person name="Del Rio T.G."/>
            <person name="Tice H."/>
            <person name="Cheng J.F."/>
            <person name="Tapia R."/>
            <person name="Han C."/>
            <person name="Goodwin L."/>
            <person name="Pitluck S."/>
            <person name="Liolios K."/>
            <person name="Pagani I."/>
            <person name="Ivanova N."/>
            <person name="Huntemann M."/>
            <person name="Mavromatis K."/>
            <person name="Mikhailova N."/>
            <person name="Pati A."/>
            <person name="Chen A."/>
            <person name="Palaniappan K."/>
            <person name="Land M."/>
            <person name="Hauser L."/>
            <person name="Brambilla E.M."/>
            <person name="Rohde M."/>
            <person name="Verbarg S."/>
            <person name="Goker M."/>
            <person name="Bristow J."/>
            <person name="Eisen J.A."/>
            <person name="Markowitz V."/>
            <person name="Hugenholtz P."/>
            <person name="Kyrpides N.C."/>
            <person name="Klenk H.P."/>
            <person name="Woyke T."/>
        </authorList>
    </citation>
    <scope>NUCLEOTIDE SEQUENCE [LARGE SCALE GENOMIC DNA]</scope>
    <source>
        <strain evidence="11">ATCC 27775 / DSM 1100 / LMG 10767 / O</strain>
    </source>
</reference>
<dbReference type="Pfam" id="PF02518">
    <property type="entry name" value="HATPase_c"/>
    <property type="match status" value="1"/>
</dbReference>
<dbReference type="EMBL" id="CP002691">
    <property type="protein sequence ID" value="AEE53408.1"/>
    <property type="molecule type" value="Genomic_DNA"/>
</dbReference>
<dbReference type="InterPro" id="IPR011990">
    <property type="entry name" value="TPR-like_helical_dom_sf"/>
</dbReference>
<evidence type="ECO:0000256" key="5">
    <source>
        <dbReference type="ARBA" id="ARBA00022741"/>
    </source>
</evidence>
<accession>F4KTN4</accession>
<protein>
    <recommendedName>
        <fullName evidence="2">histidine kinase</fullName>
        <ecNumber evidence="2">2.7.13.3</ecNumber>
    </recommendedName>
</protein>
<dbReference type="RefSeq" id="WP_013767937.1">
    <property type="nucleotide sequence ID" value="NC_015510.1"/>
</dbReference>
<evidence type="ECO:0000313" key="11">
    <source>
        <dbReference type="Proteomes" id="UP000008461"/>
    </source>
</evidence>
<dbReference type="Pfam" id="PF07568">
    <property type="entry name" value="HisKA_2"/>
    <property type="match status" value="1"/>
</dbReference>
<gene>
    <name evidence="10" type="ordered locus">Halhy_5584</name>
</gene>
<dbReference type="EC" id="2.7.13.3" evidence="2"/>
<keyword evidence="11" id="KW-1185">Reference proteome</keyword>
<evidence type="ECO:0000256" key="6">
    <source>
        <dbReference type="ARBA" id="ARBA00022777"/>
    </source>
</evidence>
<feature type="transmembrane region" description="Helical" evidence="8">
    <location>
        <begin position="355"/>
        <end position="375"/>
    </location>
</feature>
<comment type="catalytic activity">
    <reaction evidence="1">
        <text>ATP + protein L-histidine = ADP + protein N-phospho-L-histidine.</text>
        <dbReference type="EC" id="2.7.13.3"/>
    </reaction>
</comment>
<dbReference type="GO" id="GO:0005524">
    <property type="term" value="F:ATP binding"/>
    <property type="evidence" value="ECO:0007669"/>
    <property type="project" value="UniProtKB-KW"/>
</dbReference>
<evidence type="ECO:0000256" key="2">
    <source>
        <dbReference type="ARBA" id="ARBA00012438"/>
    </source>
</evidence>
<keyword evidence="6 10" id="KW-0418">Kinase</keyword>
<organism evidence="10 11">
    <name type="scientific">Haliscomenobacter hydrossis (strain ATCC 27775 / DSM 1100 / LMG 10767 / O)</name>
    <dbReference type="NCBI Taxonomy" id="760192"/>
    <lineage>
        <taxon>Bacteria</taxon>
        <taxon>Pseudomonadati</taxon>
        <taxon>Bacteroidota</taxon>
        <taxon>Saprospiria</taxon>
        <taxon>Saprospirales</taxon>
        <taxon>Haliscomenobacteraceae</taxon>
        <taxon>Haliscomenobacter</taxon>
    </lineage>
</organism>
<dbReference type="GO" id="GO:0004673">
    <property type="term" value="F:protein histidine kinase activity"/>
    <property type="evidence" value="ECO:0007669"/>
    <property type="project" value="UniProtKB-EC"/>
</dbReference>
<evidence type="ECO:0000256" key="4">
    <source>
        <dbReference type="ARBA" id="ARBA00022679"/>
    </source>
</evidence>
<evidence type="ECO:0000256" key="7">
    <source>
        <dbReference type="ARBA" id="ARBA00022840"/>
    </source>
</evidence>
<keyword evidence="5" id="KW-0547">Nucleotide-binding</keyword>
<dbReference type="KEGG" id="hhy:Halhy_5584"/>
<keyword evidence="7" id="KW-0067">ATP-binding</keyword>
<keyword evidence="8" id="KW-0472">Membrane</keyword>
<dbReference type="SUPFAM" id="SSF48452">
    <property type="entry name" value="TPR-like"/>
    <property type="match status" value="1"/>
</dbReference>
<dbReference type="STRING" id="760192.Halhy_5584"/>
<dbReference type="Gene3D" id="3.30.565.10">
    <property type="entry name" value="Histidine kinase-like ATPase, C-terminal domain"/>
    <property type="match status" value="1"/>
</dbReference>
<name>F4KTN4_HALH1</name>
<feature type="domain" description="Histidine kinase/HSP90-like ATPase" evidence="9">
    <location>
        <begin position="505"/>
        <end position="602"/>
    </location>
</feature>
<keyword evidence="3" id="KW-0597">Phosphoprotein</keyword>
<dbReference type="SUPFAM" id="SSF55874">
    <property type="entry name" value="ATPase domain of HSP90 chaperone/DNA topoisomerase II/histidine kinase"/>
    <property type="match status" value="1"/>
</dbReference>
<dbReference type="InterPro" id="IPR011495">
    <property type="entry name" value="Sig_transdc_His_kin_sub2_dim/P"/>
</dbReference>
<dbReference type="PANTHER" id="PTHR41523:SF8">
    <property type="entry name" value="ETHYLENE RESPONSE SENSOR PROTEIN"/>
    <property type="match status" value="1"/>
</dbReference>
<dbReference type="InterPro" id="IPR003594">
    <property type="entry name" value="HATPase_dom"/>
</dbReference>
<keyword evidence="8" id="KW-1133">Transmembrane helix</keyword>
<dbReference type="InterPro" id="IPR036890">
    <property type="entry name" value="HATPase_C_sf"/>
</dbReference>
<dbReference type="SMART" id="SM00387">
    <property type="entry name" value="HATPase_c"/>
    <property type="match status" value="1"/>
</dbReference>
<dbReference type="AlphaFoldDB" id="F4KTN4"/>
<keyword evidence="8" id="KW-0812">Transmembrane</keyword>
<dbReference type="PANTHER" id="PTHR41523">
    <property type="entry name" value="TWO-COMPONENT SYSTEM SENSOR PROTEIN"/>
    <property type="match status" value="1"/>
</dbReference>
<dbReference type="Gene3D" id="3.30.450.20">
    <property type="entry name" value="PAS domain"/>
    <property type="match status" value="1"/>
</dbReference>